<proteinExistence type="predicted"/>
<dbReference type="AlphaFoldDB" id="X0WDJ7"/>
<protein>
    <submittedName>
        <fullName evidence="1">Uncharacterized protein</fullName>
    </submittedName>
</protein>
<gene>
    <name evidence="1" type="ORF">S01H1_53079</name>
</gene>
<organism evidence="1">
    <name type="scientific">marine sediment metagenome</name>
    <dbReference type="NCBI Taxonomy" id="412755"/>
    <lineage>
        <taxon>unclassified sequences</taxon>
        <taxon>metagenomes</taxon>
        <taxon>ecological metagenomes</taxon>
    </lineage>
</organism>
<sequence>AFEKLNKEKKLNEGHLSTYERFCGDEKEDSDEEKK</sequence>
<evidence type="ECO:0000313" key="1">
    <source>
        <dbReference type="EMBL" id="GAG21272.1"/>
    </source>
</evidence>
<feature type="non-terminal residue" evidence="1">
    <location>
        <position position="1"/>
    </location>
</feature>
<accession>X0WDJ7</accession>
<comment type="caution">
    <text evidence="1">The sequence shown here is derived from an EMBL/GenBank/DDBJ whole genome shotgun (WGS) entry which is preliminary data.</text>
</comment>
<name>X0WDJ7_9ZZZZ</name>
<dbReference type="EMBL" id="BARS01034352">
    <property type="protein sequence ID" value="GAG21272.1"/>
    <property type="molecule type" value="Genomic_DNA"/>
</dbReference>
<reference evidence="1" key="1">
    <citation type="journal article" date="2014" name="Front. Microbiol.">
        <title>High frequency of phylogenetically diverse reductive dehalogenase-homologous genes in deep subseafloor sedimentary metagenomes.</title>
        <authorList>
            <person name="Kawai M."/>
            <person name="Futagami T."/>
            <person name="Toyoda A."/>
            <person name="Takaki Y."/>
            <person name="Nishi S."/>
            <person name="Hori S."/>
            <person name="Arai W."/>
            <person name="Tsubouchi T."/>
            <person name="Morono Y."/>
            <person name="Uchiyama I."/>
            <person name="Ito T."/>
            <person name="Fujiyama A."/>
            <person name="Inagaki F."/>
            <person name="Takami H."/>
        </authorList>
    </citation>
    <scope>NUCLEOTIDE SEQUENCE</scope>
    <source>
        <strain evidence="1">Expedition CK06-06</strain>
    </source>
</reference>